<keyword evidence="2" id="KW-1185">Reference proteome</keyword>
<reference evidence="1 2" key="1">
    <citation type="submission" date="2020-10" db="EMBL/GenBank/DDBJ databases">
        <authorList>
            <person name="Castelo-Branco R."/>
            <person name="Eusebio N."/>
            <person name="Adriana R."/>
            <person name="Vieira A."/>
            <person name="Brugerolle De Fraissinette N."/>
            <person name="Rezende De Castro R."/>
            <person name="Schneider M.P."/>
            <person name="Vasconcelos V."/>
            <person name="Leao P.N."/>
        </authorList>
    </citation>
    <scope>NUCLEOTIDE SEQUENCE [LARGE SCALE GENOMIC DNA]</scope>
    <source>
        <strain evidence="1 2">LEGE 03274</strain>
    </source>
</reference>
<dbReference type="RefSeq" id="WP_193800777.1">
    <property type="nucleotide sequence ID" value="NZ_JADEWC010000014.1"/>
</dbReference>
<name>A0ABR9V4Z6_9CHRO</name>
<protein>
    <recommendedName>
        <fullName evidence="3">Transposase</fullName>
    </recommendedName>
</protein>
<comment type="caution">
    <text evidence="1">The sequence shown here is derived from an EMBL/GenBank/DDBJ whole genome shotgun (WGS) entry which is preliminary data.</text>
</comment>
<accession>A0ABR9V4Z6</accession>
<evidence type="ECO:0000313" key="2">
    <source>
        <dbReference type="Proteomes" id="UP000654604"/>
    </source>
</evidence>
<evidence type="ECO:0008006" key="3">
    <source>
        <dbReference type="Google" id="ProtNLM"/>
    </source>
</evidence>
<sequence length="152" mass="17612">MLGLRFKSVASQLRVLAFGASDLNADHLLSVAEKYLPRRVTWARNKRHDFSDVYVLWDVLNIDAVIELENEDGKLVRVGVSLVESEQRGRDRIYDLKSRRWYGIRQALGLEQYWVFAVKWKDFPKDNGQWIDILYGEIDTPIDGSGCRLVVI</sequence>
<dbReference type="EMBL" id="JADEWC010000014">
    <property type="protein sequence ID" value="MBE9222624.1"/>
    <property type="molecule type" value="Genomic_DNA"/>
</dbReference>
<organism evidence="1 2">
    <name type="scientific">Cyanobacterium stanieri LEGE 03274</name>
    <dbReference type="NCBI Taxonomy" id="1828756"/>
    <lineage>
        <taxon>Bacteria</taxon>
        <taxon>Bacillati</taxon>
        <taxon>Cyanobacteriota</taxon>
        <taxon>Cyanophyceae</taxon>
        <taxon>Oscillatoriophycideae</taxon>
        <taxon>Chroococcales</taxon>
        <taxon>Geminocystaceae</taxon>
        <taxon>Cyanobacterium</taxon>
    </lineage>
</organism>
<gene>
    <name evidence="1" type="ORF">IQ215_07925</name>
</gene>
<dbReference type="Proteomes" id="UP000654604">
    <property type="component" value="Unassembled WGS sequence"/>
</dbReference>
<evidence type="ECO:0000313" key="1">
    <source>
        <dbReference type="EMBL" id="MBE9222624.1"/>
    </source>
</evidence>
<proteinExistence type="predicted"/>